<dbReference type="VEuPathDB" id="FungiDB:RhiirFUN_012456"/>
<evidence type="ECO:0000313" key="1">
    <source>
        <dbReference type="EMBL" id="CAB5372396.1"/>
    </source>
</evidence>
<protein>
    <submittedName>
        <fullName evidence="1">Uncharacterized protein</fullName>
    </submittedName>
</protein>
<dbReference type="EMBL" id="CAGKOT010000030">
    <property type="protein sequence ID" value="CAB5372396.1"/>
    <property type="molecule type" value="Genomic_DNA"/>
</dbReference>
<accession>A0A915ZFD9</accession>
<name>A0A915ZFD9_9GLOM</name>
<dbReference type="AlphaFoldDB" id="A0A915ZFD9"/>
<gene>
    <name evidence="1" type="ORF">CHRIB12_LOCUS13548</name>
</gene>
<reference evidence="1" key="1">
    <citation type="submission" date="2020-05" db="EMBL/GenBank/DDBJ databases">
        <authorList>
            <person name="Rincon C."/>
            <person name="Sanders R I."/>
            <person name="Robbins C."/>
            <person name="Chaturvedi A."/>
        </authorList>
    </citation>
    <scope>NUCLEOTIDE SEQUENCE</scope>
    <source>
        <strain evidence="1">CHB12</strain>
    </source>
</reference>
<evidence type="ECO:0000313" key="2">
    <source>
        <dbReference type="Proteomes" id="UP000684084"/>
    </source>
</evidence>
<dbReference type="OrthoDB" id="2393967at2759"/>
<proteinExistence type="predicted"/>
<dbReference type="Proteomes" id="UP000684084">
    <property type="component" value="Unassembled WGS sequence"/>
</dbReference>
<sequence>MGVCEDPEDFIREFQRYVVGSRINVAPGAGQAAGREEAYGLLLSCLEGDAKKWYETRVKGKNWRCNNLSDNLGVVTLTAVRALAAGNGGSQVGGLNTAGQFRGKAATEIGTVRADIATGANIIPNGTWDENWSTVGGEPTDTAPVAPNVGGGFSTVTIAPGDHIEIIRNERLLGPIRI</sequence>
<organism evidence="1 2">
    <name type="scientific">Rhizophagus irregularis</name>
    <dbReference type="NCBI Taxonomy" id="588596"/>
    <lineage>
        <taxon>Eukaryota</taxon>
        <taxon>Fungi</taxon>
        <taxon>Fungi incertae sedis</taxon>
        <taxon>Mucoromycota</taxon>
        <taxon>Glomeromycotina</taxon>
        <taxon>Glomeromycetes</taxon>
        <taxon>Glomerales</taxon>
        <taxon>Glomeraceae</taxon>
        <taxon>Rhizophagus</taxon>
    </lineage>
</organism>
<comment type="caution">
    <text evidence="1">The sequence shown here is derived from an EMBL/GenBank/DDBJ whole genome shotgun (WGS) entry which is preliminary data.</text>
</comment>